<accession>A0A9P7YWY6</accession>
<sequence>MALKTVEITSTANFAGLLKASKIVVTNFHADWCGPCKAIAPLYEQFSDKLSRPKQITFVKVNIDLQQEIAQKYNVTSVPTFMIFKQGTKVDVVTGANVPVLERMLTKLAQESEGSSDGGYGEPSGDGGWRSGELPKGYSDVTDQIDVKGLELLNADSNFGGVRVLFEESKPSALSKGKAPDKKDWVESDTDEQLMMFLPFQSMLKVHTLQITSLPHTSQDDDELPMRPQTLQIYANRPHILGFEEAEDIPSTQTITLSVKDWNSTGTATVPLRFVKFQNITSLVIFIVDGEGSGERIRIDRFRIIGETGEKRDQGKLEKIDHDH</sequence>
<dbReference type="InterPro" id="IPR037047">
    <property type="entry name" value="PITH_dom_sf"/>
</dbReference>
<dbReference type="PROSITE" id="PS00194">
    <property type="entry name" value="THIOREDOXIN_1"/>
    <property type="match status" value="1"/>
</dbReference>
<feature type="domain" description="PITH" evidence="5">
    <location>
        <begin position="130"/>
        <end position="324"/>
    </location>
</feature>
<dbReference type="Pfam" id="PF06201">
    <property type="entry name" value="PITH"/>
    <property type="match status" value="1"/>
</dbReference>
<dbReference type="PRINTS" id="PR00421">
    <property type="entry name" value="THIOREDOXIN"/>
</dbReference>
<keyword evidence="2" id="KW-1015">Disulfide bond</keyword>
<feature type="region of interest" description="Disordered" evidence="3">
    <location>
        <begin position="111"/>
        <end position="135"/>
    </location>
</feature>
<dbReference type="PANTHER" id="PTHR46115">
    <property type="entry name" value="THIOREDOXIN-LIKE PROTEIN 1"/>
    <property type="match status" value="1"/>
</dbReference>
<proteinExistence type="inferred from homology"/>
<dbReference type="Gene3D" id="3.40.30.10">
    <property type="entry name" value="Glutaredoxin"/>
    <property type="match status" value="1"/>
</dbReference>
<dbReference type="CDD" id="cd02947">
    <property type="entry name" value="TRX_family"/>
    <property type="match status" value="1"/>
</dbReference>
<dbReference type="PROSITE" id="PS51352">
    <property type="entry name" value="THIOREDOXIN_2"/>
    <property type="match status" value="1"/>
</dbReference>
<feature type="compositionally biased region" description="Gly residues" evidence="3">
    <location>
        <begin position="116"/>
        <end position="130"/>
    </location>
</feature>
<evidence type="ECO:0000256" key="2">
    <source>
        <dbReference type="ARBA" id="ARBA00023157"/>
    </source>
</evidence>
<evidence type="ECO:0000256" key="3">
    <source>
        <dbReference type="SAM" id="MobiDB-lite"/>
    </source>
</evidence>
<comment type="similarity">
    <text evidence="1">Belongs to the thioredoxin family.</text>
</comment>
<dbReference type="InterPro" id="IPR036249">
    <property type="entry name" value="Thioredoxin-like_sf"/>
</dbReference>
<dbReference type="AlphaFoldDB" id="A0A9P7YWY6"/>
<dbReference type="SUPFAM" id="SSF49785">
    <property type="entry name" value="Galactose-binding domain-like"/>
    <property type="match status" value="1"/>
</dbReference>
<dbReference type="PROSITE" id="PS51532">
    <property type="entry name" value="PITH"/>
    <property type="match status" value="1"/>
</dbReference>
<evidence type="ECO:0000259" key="4">
    <source>
        <dbReference type="PROSITE" id="PS51352"/>
    </source>
</evidence>
<dbReference type="InterPro" id="IPR010400">
    <property type="entry name" value="PITH_dom"/>
</dbReference>
<evidence type="ECO:0000259" key="5">
    <source>
        <dbReference type="PROSITE" id="PS51532"/>
    </source>
</evidence>
<dbReference type="Gene3D" id="2.60.120.470">
    <property type="entry name" value="PITH domain"/>
    <property type="match status" value="1"/>
</dbReference>
<evidence type="ECO:0000313" key="6">
    <source>
        <dbReference type="EMBL" id="KAG9241196.1"/>
    </source>
</evidence>
<dbReference type="OrthoDB" id="2121326at2759"/>
<dbReference type="InterPro" id="IPR008979">
    <property type="entry name" value="Galactose-bd-like_sf"/>
</dbReference>
<protein>
    <submittedName>
        <fullName evidence="6">PITH domain-containing protein</fullName>
    </submittedName>
</protein>
<keyword evidence="7" id="KW-1185">Reference proteome</keyword>
<dbReference type="SUPFAM" id="SSF52833">
    <property type="entry name" value="Thioredoxin-like"/>
    <property type="match status" value="1"/>
</dbReference>
<comment type="caution">
    <text evidence="6">The sequence shown here is derived from an EMBL/GenBank/DDBJ whole genome shotgun (WGS) entry which is preliminary data.</text>
</comment>
<evidence type="ECO:0000313" key="7">
    <source>
        <dbReference type="Proteomes" id="UP000887226"/>
    </source>
</evidence>
<dbReference type="InterPro" id="IPR017937">
    <property type="entry name" value="Thioredoxin_CS"/>
</dbReference>
<dbReference type="EMBL" id="MU254254">
    <property type="protein sequence ID" value="KAG9241196.1"/>
    <property type="molecule type" value="Genomic_DNA"/>
</dbReference>
<name>A0A9P7YWY6_9HELO</name>
<organism evidence="6 7">
    <name type="scientific">Calycina marina</name>
    <dbReference type="NCBI Taxonomy" id="1763456"/>
    <lineage>
        <taxon>Eukaryota</taxon>
        <taxon>Fungi</taxon>
        <taxon>Dikarya</taxon>
        <taxon>Ascomycota</taxon>
        <taxon>Pezizomycotina</taxon>
        <taxon>Leotiomycetes</taxon>
        <taxon>Helotiales</taxon>
        <taxon>Pezizellaceae</taxon>
        <taxon>Calycina</taxon>
    </lineage>
</organism>
<gene>
    <name evidence="6" type="ORF">BJ878DRAFT_570388</name>
</gene>
<feature type="domain" description="Thioredoxin" evidence="4">
    <location>
        <begin position="1"/>
        <end position="110"/>
    </location>
</feature>
<dbReference type="GO" id="GO:0005737">
    <property type="term" value="C:cytoplasm"/>
    <property type="evidence" value="ECO:0007669"/>
    <property type="project" value="UniProtKB-ARBA"/>
</dbReference>
<evidence type="ECO:0000256" key="1">
    <source>
        <dbReference type="ARBA" id="ARBA00008987"/>
    </source>
</evidence>
<dbReference type="Pfam" id="PF00085">
    <property type="entry name" value="Thioredoxin"/>
    <property type="match status" value="1"/>
</dbReference>
<reference evidence="6" key="1">
    <citation type="journal article" date="2021" name="IMA Fungus">
        <title>Genomic characterization of three marine fungi, including Emericellopsis atlantica sp. nov. with signatures of a generalist lifestyle and marine biomass degradation.</title>
        <authorList>
            <person name="Hagestad O.C."/>
            <person name="Hou L."/>
            <person name="Andersen J.H."/>
            <person name="Hansen E.H."/>
            <person name="Altermark B."/>
            <person name="Li C."/>
            <person name="Kuhnert E."/>
            <person name="Cox R.J."/>
            <person name="Crous P.W."/>
            <person name="Spatafora J.W."/>
            <person name="Lail K."/>
            <person name="Amirebrahimi M."/>
            <person name="Lipzen A."/>
            <person name="Pangilinan J."/>
            <person name="Andreopoulos W."/>
            <person name="Hayes R.D."/>
            <person name="Ng V."/>
            <person name="Grigoriev I.V."/>
            <person name="Jackson S.A."/>
            <person name="Sutton T.D.S."/>
            <person name="Dobson A.D.W."/>
            <person name="Rama T."/>
        </authorList>
    </citation>
    <scope>NUCLEOTIDE SEQUENCE</scope>
    <source>
        <strain evidence="6">TRa3180A</strain>
    </source>
</reference>
<dbReference type="Proteomes" id="UP000887226">
    <property type="component" value="Unassembled WGS sequence"/>
</dbReference>
<dbReference type="InterPro" id="IPR013766">
    <property type="entry name" value="Thioredoxin_domain"/>
</dbReference>